<dbReference type="KEGG" id="char:105902811"/>
<evidence type="ECO:0000256" key="3">
    <source>
        <dbReference type="RuleBase" id="RU102079"/>
    </source>
</evidence>
<dbReference type="Pfam" id="PF00337">
    <property type="entry name" value="Gal-bind_lectin"/>
    <property type="match status" value="2"/>
</dbReference>
<dbReference type="GO" id="GO:2000562">
    <property type="term" value="P:negative regulation of CD4-positive, alpha-beta T cell proliferation"/>
    <property type="evidence" value="ECO:0007669"/>
    <property type="project" value="TreeGrafter"/>
</dbReference>
<dbReference type="RefSeq" id="XP_012685941.1">
    <property type="nucleotide sequence ID" value="XM_012830487.3"/>
</dbReference>
<feature type="domain" description="Galectin" evidence="4">
    <location>
        <begin position="16"/>
        <end position="148"/>
    </location>
</feature>
<evidence type="ECO:0000313" key="6">
    <source>
        <dbReference type="RefSeq" id="XP_012685941.1"/>
    </source>
</evidence>
<dbReference type="InterPro" id="IPR001079">
    <property type="entry name" value="Galectin_CRD"/>
</dbReference>
<evidence type="ECO:0000313" key="5">
    <source>
        <dbReference type="Proteomes" id="UP000515152"/>
    </source>
</evidence>
<dbReference type="GO" id="GO:0032689">
    <property type="term" value="P:negative regulation of type II interferon production"/>
    <property type="evidence" value="ECO:0007669"/>
    <property type="project" value="TreeGrafter"/>
</dbReference>
<dbReference type="GO" id="GO:0010628">
    <property type="term" value="P:positive regulation of gene expression"/>
    <property type="evidence" value="ECO:0007669"/>
    <property type="project" value="TreeGrafter"/>
</dbReference>
<dbReference type="FunFam" id="2.60.120.200:FF:000078">
    <property type="entry name" value="Galectin"/>
    <property type="match status" value="1"/>
</dbReference>
<organism evidence="5 6">
    <name type="scientific">Clupea harengus</name>
    <name type="common">Atlantic herring</name>
    <dbReference type="NCBI Taxonomy" id="7950"/>
    <lineage>
        <taxon>Eukaryota</taxon>
        <taxon>Metazoa</taxon>
        <taxon>Chordata</taxon>
        <taxon>Craniata</taxon>
        <taxon>Vertebrata</taxon>
        <taxon>Euteleostomi</taxon>
        <taxon>Actinopterygii</taxon>
        <taxon>Neopterygii</taxon>
        <taxon>Teleostei</taxon>
        <taxon>Clupei</taxon>
        <taxon>Clupeiformes</taxon>
        <taxon>Clupeoidei</taxon>
        <taxon>Clupeidae</taxon>
        <taxon>Clupea</taxon>
    </lineage>
</organism>
<dbReference type="OrthoDB" id="6251307at2759"/>
<evidence type="ECO:0000259" key="4">
    <source>
        <dbReference type="PROSITE" id="PS51304"/>
    </source>
</evidence>
<reference evidence="6" key="1">
    <citation type="submission" date="2025-08" db="UniProtKB">
        <authorList>
            <consortium name="RefSeq"/>
        </authorList>
    </citation>
    <scope>IDENTIFICATION</scope>
</reference>
<dbReference type="GO" id="GO:0016936">
    <property type="term" value="F:galactoside binding"/>
    <property type="evidence" value="ECO:0007669"/>
    <property type="project" value="TreeGrafter"/>
</dbReference>
<dbReference type="GeneID" id="105902811"/>
<dbReference type="GO" id="GO:0005829">
    <property type="term" value="C:cytosol"/>
    <property type="evidence" value="ECO:0007669"/>
    <property type="project" value="TreeGrafter"/>
</dbReference>
<keyword evidence="2" id="KW-0677">Repeat</keyword>
<proteinExistence type="predicted"/>
<keyword evidence="1 3" id="KW-0430">Lectin</keyword>
<dbReference type="AlphaFoldDB" id="A0A6P3W0A3"/>
<dbReference type="CDD" id="cd00070">
    <property type="entry name" value="GLECT"/>
    <property type="match status" value="2"/>
</dbReference>
<sequence length="312" mass="34751">MAFYPQQPFYSPVIPFSGTIQGRLQEGKSVIISGRVLPGANRFHVNLQCGSRAGADVALHFNPRYDSNPGYVVTNTLQNSTWGQEERKYPTPFPQGSAFNLMILVGRDSYKIATNGSHFMEFRHRIPFAAVDTIHVNGTVEISSIAFQNPENYIPQMPFPPQYAVPPYGYPVPAPYPPPVVYSVPYKSIINGGLYPGRTIIIQGVINGGATRMTVNLRYRSGIALHYNPRFEENQVVRNSHMHEKWGSEERGGGMPFHRGQQFTLTIVCSPQGYNVSVNGNQVHTYNHRHGGLQEIDVLEVEGDLTLSSVMV</sequence>
<evidence type="ECO:0000256" key="2">
    <source>
        <dbReference type="ARBA" id="ARBA00022737"/>
    </source>
</evidence>
<feature type="domain" description="Galectin" evidence="4">
    <location>
        <begin position="186"/>
        <end position="312"/>
    </location>
</feature>
<dbReference type="InterPro" id="IPR044156">
    <property type="entry name" value="Galectin-like"/>
</dbReference>
<dbReference type="GO" id="GO:0005634">
    <property type="term" value="C:nucleus"/>
    <property type="evidence" value="ECO:0007669"/>
    <property type="project" value="TreeGrafter"/>
</dbReference>
<gene>
    <name evidence="6" type="primary">LOC105902811</name>
</gene>
<protein>
    <recommendedName>
        <fullName evidence="3">Galectin</fullName>
    </recommendedName>
</protein>
<dbReference type="SUPFAM" id="SSF49899">
    <property type="entry name" value="Concanavalin A-like lectins/glucanases"/>
    <property type="match status" value="2"/>
</dbReference>
<dbReference type="PROSITE" id="PS51304">
    <property type="entry name" value="GALECTIN"/>
    <property type="match status" value="2"/>
</dbReference>
<dbReference type="FunFam" id="2.60.120.200:FF:000023">
    <property type="entry name" value="Galectin"/>
    <property type="match status" value="1"/>
</dbReference>
<keyword evidence="5" id="KW-1185">Reference proteome</keyword>
<evidence type="ECO:0000256" key="1">
    <source>
        <dbReference type="ARBA" id="ARBA00022734"/>
    </source>
</evidence>
<dbReference type="Gene3D" id="2.60.120.200">
    <property type="match status" value="2"/>
</dbReference>
<dbReference type="SMART" id="SM00276">
    <property type="entry name" value="GLECT"/>
    <property type="match status" value="2"/>
</dbReference>
<dbReference type="InterPro" id="IPR013320">
    <property type="entry name" value="ConA-like_dom_sf"/>
</dbReference>
<accession>A0A6P3W0A3</accession>
<dbReference type="GO" id="GO:0030246">
    <property type="term" value="F:carbohydrate binding"/>
    <property type="evidence" value="ECO:0007669"/>
    <property type="project" value="UniProtKB-UniRule"/>
</dbReference>
<dbReference type="PANTHER" id="PTHR11346">
    <property type="entry name" value="GALECTIN"/>
    <property type="match status" value="1"/>
</dbReference>
<dbReference type="SMART" id="SM00908">
    <property type="entry name" value="Gal-bind_lectin"/>
    <property type="match status" value="2"/>
</dbReference>
<dbReference type="Proteomes" id="UP000515152">
    <property type="component" value="Chromosome 9"/>
</dbReference>
<name>A0A6P3W0A3_CLUHA</name>
<dbReference type="PANTHER" id="PTHR11346:SF80">
    <property type="entry name" value="GALECTIN-9C"/>
    <property type="match status" value="1"/>
</dbReference>